<dbReference type="CDD" id="cd02440">
    <property type="entry name" value="AdoMet_MTases"/>
    <property type="match status" value="1"/>
</dbReference>
<dbReference type="InterPro" id="IPR051052">
    <property type="entry name" value="Diverse_substrate_MTase"/>
</dbReference>
<reference evidence="5" key="1">
    <citation type="submission" date="2023-06" db="EMBL/GenBank/DDBJ databases">
        <title>Phylogenetic Diversity of Rhizobium strains.</title>
        <authorList>
            <person name="Moura F.T."/>
            <person name="Helene L.C.F."/>
            <person name="Hungria M."/>
        </authorList>
    </citation>
    <scope>NUCLEOTIDE SEQUENCE</scope>
    <source>
        <strain evidence="5">CCGE526</strain>
    </source>
</reference>
<dbReference type="InterPro" id="IPR029063">
    <property type="entry name" value="SAM-dependent_MTases_sf"/>
</dbReference>
<dbReference type="InterPro" id="IPR013216">
    <property type="entry name" value="Methyltransf_11"/>
</dbReference>
<gene>
    <name evidence="5" type="ORF">PY649_22445</name>
</gene>
<evidence type="ECO:0000259" key="4">
    <source>
        <dbReference type="Pfam" id="PF08241"/>
    </source>
</evidence>
<evidence type="ECO:0000256" key="2">
    <source>
        <dbReference type="ARBA" id="ARBA00022603"/>
    </source>
</evidence>
<keyword evidence="6" id="KW-1185">Reference proteome</keyword>
<dbReference type="GO" id="GO:0008168">
    <property type="term" value="F:methyltransferase activity"/>
    <property type="evidence" value="ECO:0007669"/>
    <property type="project" value="UniProtKB-KW"/>
</dbReference>
<dbReference type="Pfam" id="PF08241">
    <property type="entry name" value="Methyltransf_11"/>
    <property type="match status" value="1"/>
</dbReference>
<dbReference type="SUPFAM" id="SSF53335">
    <property type="entry name" value="S-adenosyl-L-methionine-dependent methyltransferases"/>
    <property type="match status" value="1"/>
</dbReference>
<dbReference type="Proteomes" id="UP001172645">
    <property type="component" value="Unassembled WGS sequence"/>
</dbReference>
<dbReference type="RefSeq" id="WP_285870919.1">
    <property type="nucleotide sequence ID" value="NZ_JARFYM010000021.1"/>
</dbReference>
<sequence>MTTTDTVLASPYEGLAFHYNDTRPSYPVEAIADLSGTRGIVVDVGAGTGIFTRQLAGLLPEADVVGIEPSADMRGMAEAASGQLGNIAFMAGSAEKLPFADASVAVVTAATAVHWFKRSAFYAEAFRCLGDSGRLVIVQNIRRWWDSEWLGAYEELHESIVNGYRRGTFPAFDGQYRALDVAAELSTHQLASSIVLRDFEWRTLLSKKDFVSFSLSSTITQRAVAAIGKAAYLDQLERLLQAHSRNGTVEIDYVTRVVIAMRAERPDPRR</sequence>
<keyword evidence="2 5" id="KW-0489">Methyltransferase</keyword>
<organism evidence="5 6">
    <name type="scientific">Rhizobium mayense</name>
    <dbReference type="NCBI Taxonomy" id="1312184"/>
    <lineage>
        <taxon>Bacteria</taxon>
        <taxon>Pseudomonadati</taxon>
        <taxon>Pseudomonadota</taxon>
        <taxon>Alphaproteobacteria</taxon>
        <taxon>Hyphomicrobiales</taxon>
        <taxon>Rhizobiaceae</taxon>
        <taxon>Rhizobium/Agrobacterium group</taxon>
        <taxon>Rhizobium</taxon>
    </lineage>
</organism>
<dbReference type="GO" id="GO:0032259">
    <property type="term" value="P:methylation"/>
    <property type="evidence" value="ECO:0007669"/>
    <property type="project" value="UniProtKB-KW"/>
</dbReference>
<dbReference type="EC" id="2.1.1.-" evidence="5"/>
<comment type="similarity">
    <text evidence="1">Belongs to the methyltransferase superfamily.</text>
</comment>
<keyword evidence="3 5" id="KW-0808">Transferase</keyword>
<comment type="caution">
    <text evidence="5">The sequence shown here is derived from an EMBL/GenBank/DDBJ whole genome shotgun (WGS) entry which is preliminary data.</text>
</comment>
<feature type="domain" description="Methyltransferase type 11" evidence="4">
    <location>
        <begin position="42"/>
        <end position="137"/>
    </location>
</feature>
<proteinExistence type="inferred from homology"/>
<evidence type="ECO:0000256" key="3">
    <source>
        <dbReference type="ARBA" id="ARBA00022679"/>
    </source>
</evidence>
<evidence type="ECO:0000313" key="5">
    <source>
        <dbReference type="EMBL" id="MDL2401672.1"/>
    </source>
</evidence>
<evidence type="ECO:0000313" key="6">
    <source>
        <dbReference type="Proteomes" id="UP001172645"/>
    </source>
</evidence>
<dbReference type="PANTHER" id="PTHR44942">
    <property type="entry name" value="METHYLTRANSF_11 DOMAIN-CONTAINING PROTEIN"/>
    <property type="match status" value="1"/>
</dbReference>
<dbReference type="Gene3D" id="3.40.50.150">
    <property type="entry name" value="Vaccinia Virus protein VP39"/>
    <property type="match status" value="1"/>
</dbReference>
<evidence type="ECO:0000256" key="1">
    <source>
        <dbReference type="ARBA" id="ARBA00008361"/>
    </source>
</evidence>
<dbReference type="EMBL" id="JARFYM010000021">
    <property type="protein sequence ID" value="MDL2401672.1"/>
    <property type="molecule type" value="Genomic_DNA"/>
</dbReference>
<dbReference type="PANTHER" id="PTHR44942:SF4">
    <property type="entry name" value="METHYLTRANSFERASE TYPE 11 DOMAIN-CONTAINING PROTEIN"/>
    <property type="match status" value="1"/>
</dbReference>
<name>A0ABT7K0J5_9HYPH</name>
<accession>A0ABT7K0J5</accession>
<protein>
    <submittedName>
        <fullName evidence="5">Class I SAM-dependent methyltransferase</fullName>
        <ecNumber evidence="5">2.1.1.-</ecNumber>
    </submittedName>
</protein>